<evidence type="ECO:0000259" key="3">
    <source>
        <dbReference type="PROSITE" id="PS50076"/>
    </source>
</evidence>
<dbReference type="InterPro" id="IPR002939">
    <property type="entry name" value="DnaJ_C"/>
</dbReference>
<sequence length="310" mass="33324">MKDPYLVLGVAKSASDDDIKKAYRKLARELHPDVNPGDARAEERFKDISAAYDFLSDAEKRRQYDNGEIDATGAAKRRTWRSAGAGGAGAGAGFRNARTSSGFSFGEDVDDILSEMMRRKEKGRQQSHRSGAQAGHATKGEDAHHALTITFMDAALGATKRVTLVSGKSLDVKIPVGAVDGQSLRLKGQGYPSFMGDADGDAFIDLKVESHPYFVRRDKDVLLDLPISVQEAVLGGKVPVPTVHGKVMLTIPANANTGTVMRLKGKGIDGGDQLVTLKVVLPENDAEFAKLVEKWGARNGYDPRAKAGMV</sequence>
<dbReference type="InterPro" id="IPR036869">
    <property type="entry name" value="J_dom_sf"/>
</dbReference>
<dbReference type="PROSITE" id="PS00636">
    <property type="entry name" value="DNAJ_1"/>
    <property type="match status" value="1"/>
</dbReference>
<dbReference type="GO" id="GO:0005737">
    <property type="term" value="C:cytoplasm"/>
    <property type="evidence" value="ECO:0007669"/>
    <property type="project" value="TreeGrafter"/>
</dbReference>
<dbReference type="SUPFAM" id="SSF46565">
    <property type="entry name" value="Chaperone J-domain"/>
    <property type="match status" value="1"/>
</dbReference>
<dbReference type="AlphaFoldDB" id="A4U3J9"/>
<dbReference type="Pfam" id="PF00226">
    <property type="entry name" value="DnaJ"/>
    <property type="match status" value="1"/>
</dbReference>
<dbReference type="InterPro" id="IPR018253">
    <property type="entry name" value="DnaJ_domain_CS"/>
</dbReference>
<reference evidence="4" key="1">
    <citation type="journal article" date="2007" name="J. Bacteriol.">
        <title>Comparative genome analysis of four magnetotactic bacteria reveals a complex set of group-specific genes implicated in magnetosome biomineralization and function.</title>
        <authorList>
            <person name="Richter M."/>
            <person name="Kube M."/>
            <person name="Bazylinski D.A."/>
            <person name="Lombardot T."/>
            <person name="Gloeckner F.O."/>
            <person name="Reinhardt R."/>
            <person name="Schueler D."/>
        </authorList>
    </citation>
    <scope>NUCLEOTIDE SEQUENCE</scope>
    <source>
        <strain evidence="4">MSR-1</strain>
    </source>
</reference>
<proteinExistence type="predicted"/>
<accession>A4U3J9</accession>
<evidence type="ECO:0000256" key="2">
    <source>
        <dbReference type="SAM" id="MobiDB-lite"/>
    </source>
</evidence>
<dbReference type="Gene3D" id="1.10.287.110">
    <property type="entry name" value="DnaJ domain"/>
    <property type="match status" value="1"/>
</dbReference>
<feature type="domain" description="J" evidence="3">
    <location>
        <begin position="3"/>
        <end position="68"/>
    </location>
</feature>
<evidence type="ECO:0000256" key="1">
    <source>
        <dbReference type="ARBA" id="ARBA00023186"/>
    </source>
</evidence>
<dbReference type="GO" id="GO:0051082">
    <property type="term" value="F:unfolded protein binding"/>
    <property type="evidence" value="ECO:0007669"/>
    <property type="project" value="InterPro"/>
</dbReference>
<dbReference type="EMBL" id="CU459003">
    <property type="protein sequence ID" value="CAM77456.1"/>
    <property type="molecule type" value="Genomic_DNA"/>
</dbReference>
<dbReference type="InterPro" id="IPR008971">
    <property type="entry name" value="HSP40/DnaJ_pept-bd"/>
</dbReference>
<dbReference type="InterPro" id="IPR001623">
    <property type="entry name" value="DnaJ_domain"/>
</dbReference>
<protein>
    <submittedName>
        <fullName evidence="4">DnaJ-class molecular chaperone</fullName>
    </submittedName>
</protein>
<dbReference type="PRINTS" id="PR00625">
    <property type="entry name" value="JDOMAIN"/>
</dbReference>
<organism evidence="4">
    <name type="scientific">Magnetospirillum gryphiswaldense</name>
    <dbReference type="NCBI Taxonomy" id="55518"/>
    <lineage>
        <taxon>Bacteria</taxon>
        <taxon>Pseudomonadati</taxon>
        <taxon>Pseudomonadota</taxon>
        <taxon>Alphaproteobacteria</taxon>
        <taxon>Rhodospirillales</taxon>
        <taxon>Rhodospirillaceae</taxon>
        <taxon>Magnetospirillum</taxon>
    </lineage>
</organism>
<dbReference type="GO" id="GO:0042026">
    <property type="term" value="P:protein refolding"/>
    <property type="evidence" value="ECO:0007669"/>
    <property type="project" value="TreeGrafter"/>
</dbReference>
<keyword evidence="1" id="KW-0143">Chaperone</keyword>
<dbReference type="CDD" id="cd10747">
    <property type="entry name" value="DnaJ_C"/>
    <property type="match status" value="1"/>
</dbReference>
<dbReference type="Pfam" id="PF01556">
    <property type="entry name" value="DnaJ_C"/>
    <property type="match status" value="1"/>
</dbReference>
<dbReference type="SMART" id="SM00271">
    <property type="entry name" value="DnaJ"/>
    <property type="match status" value="1"/>
</dbReference>
<dbReference type="PANTHER" id="PTHR43096">
    <property type="entry name" value="DNAJ HOMOLOG 1, MITOCHONDRIAL-RELATED"/>
    <property type="match status" value="1"/>
</dbReference>
<dbReference type="PANTHER" id="PTHR43096:SF48">
    <property type="entry name" value="CHAPERONE PROTEIN DNAJ"/>
    <property type="match status" value="1"/>
</dbReference>
<feature type="region of interest" description="Disordered" evidence="2">
    <location>
        <begin position="119"/>
        <end position="140"/>
    </location>
</feature>
<gene>
    <name evidence="4" type="ORF">MGR_2886</name>
</gene>
<dbReference type="CDD" id="cd06257">
    <property type="entry name" value="DnaJ"/>
    <property type="match status" value="1"/>
</dbReference>
<name>A4U3J9_9PROT</name>
<dbReference type="PROSITE" id="PS50076">
    <property type="entry name" value="DNAJ_2"/>
    <property type="match status" value="1"/>
</dbReference>
<dbReference type="Gene3D" id="2.60.260.20">
    <property type="entry name" value="Urease metallochaperone UreE, N-terminal domain"/>
    <property type="match status" value="2"/>
</dbReference>
<dbReference type="SUPFAM" id="SSF49493">
    <property type="entry name" value="HSP40/DnaJ peptide-binding domain"/>
    <property type="match status" value="2"/>
</dbReference>
<evidence type="ECO:0000313" key="4">
    <source>
        <dbReference type="EMBL" id="CAM77456.1"/>
    </source>
</evidence>